<evidence type="ECO:0000256" key="2">
    <source>
        <dbReference type="ARBA" id="ARBA00023002"/>
    </source>
</evidence>
<comment type="similarity">
    <text evidence="1 3">Belongs to the short-chain dehydrogenases/reductases (SDR) family.</text>
</comment>
<organism evidence="5 6">
    <name type="scientific">Cohnella rhizosphaerae</name>
    <dbReference type="NCBI Taxonomy" id="1457232"/>
    <lineage>
        <taxon>Bacteria</taxon>
        <taxon>Bacillati</taxon>
        <taxon>Bacillota</taxon>
        <taxon>Bacilli</taxon>
        <taxon>Bacillales</taxon>
        <taxon>Paenibacillaceae</taxon>
        <taxon>Cohnella</taxon>
    </lineage>
</organism>
<feature type="domain" description="Ketoreductase" evidence="4">
    <location>
        <begin position="3"/>
        <end position="188"/>
    </location>
</feature>
<evidence type="ECO:0000313" key="6">
    <source>
        <dbReference type="Proteomes" id="UP001153404"/>
    </source>
</evidence>
<keyword evidence="6" id="KW-1185">Reference proteome</keyword>
<evidence type="ECO:0000256" key="1">
    <source>
        <dbReference type="ARBA" id="ARBA00006484"/>
    </source>
</evidence>
<dbReference type="CDD" id="cd05374">
    <property type="entry name" value="17beta-HSD-like_SDR_c"/>
    <property type="match status" value="1"/>
</dbReference>
<dbReference type="PANTHER" id="PTHR43976:SF16">
    <property type="entry name" value="SHORT-CHAIN DEHYDROGENASE_REDUCTASE FAMILY PROTEIN"/>
    <property type="match status" value="1"/>
</dbReference>
<dbReference type="AlphaFoldDB" id="A0A9X4KY07"/>
<dbReference type="PRINTS" id="PR00081">
    <property type="entry name" value="GDHRDH"/>
</dbReference>
<evidence type="ECO:0000256" key="3">
    <source>
        <dbReference type="RuleBase" id="RU000363"/>
    </source>
</evidence>
<keyword evidence="2" id="KW-0560">Oxidoreductase</keyword>
<evidence type="ECO:0000313" key="5">
    <source>
        <dbReference type="EMBL" id="MDG0812823.1"/>
    </source>
</evidence>
<dbReference type="Proteomes" id="UP001153404">
    <property type="component" value="Unassembled WGS sequence"/>
</dbReference>
<proteinExistence type="inferred from homology"/>
<sequence length="274" mass="29423">MSKVWLITGSSRGLGRQLAEEVLASGDKLIATARKADQLQDLVVRYGSQVHPVSMDVTKPEEVKKAISTAIEVFGKLDVIVNNAGYGNISAIEETSDEDFRAQIETNMWGVINVSKAVLPYMIKQGSGHIIQISSVGGRTGAPGLGAYQTAKWAVEGFSEVLTKEVAPLGIKVTIVEPGGFRTDWAGSSMQHVEPGDNYKSTVGLMLQRTRESSGKQPGDPVKGAKAIVTVANAENPPLRLLMGSDAVKIANIVDQAKLDETKRWEQLSVSTDF</sequence>
<dbReference type="Pfam" id="PF00106">
    <property type="entry name" value="adh_short"/>
    <property type="match status" value="1"/>
</dbReference>
<dbReference type="NCBIfam" id="NF004824">
    <property type="entry name" value="PRK06180.1"/>
    <property type="match status" value="1"/>
</dbReference>
<gene>
    <name evidence="5" type="ORF">OMP40_28475</name>
</gene>
<dbReference type="Gene3D" id="3.40.50.720">
    <property type="entry name" value="NAD(P)-binding Rossmann-like Domain"/>
    <property type="match status" value="1"/>
</dbReference>
<evidence type="ECO:0000259" key="4">
    <source>
        <dbReference type="SMART" id="SM00822"/>
    </source>
</evidence>
<name>A0A9X4KY07_9BACL</name>
<dbReference type="InterPro" id="IPR051911">
    <property type="entry name" value="SDR_oxidoreductase"/>
</dbReference>
<dbReference type="InterPro" id="IPR002347">
    <property type="entry name" value="SDR_fam"/>
</dbReference>
<reference evidence="5" key="1">
    <citation type="submission" date="2022-10" db="EMBL/GenBank/DDBJ databases">
        <title>Comparative genomic analysis of Cohnella hashimotonis sp. nov., isolated from the International Space Station.</title>
        <authorList>
            <person name="Simpson A."/>
            <person name="Venkateswaran K."/>
        </authorList>
    </citation>
    <scope>NUCLEOTIDE SEQUENCE</scope>
    <source>
        <strain evidence="5">DSM 28161</strain>
    </source>
</reference>
<dbReference type="SMART" id="SM00822">
    <property type="entry name" value="PKS_KR"/>
    <property type="match status" value="1"/>
</dbReference>
<dbReference type="RefSeq" id="WP_277536367.1">
    <property type="nucleotide sequence ID" value="NZ_JAPDIA010000008.1"/>
</dbReference>
<accession>A0A9X4KY07</accession>
<dbReference type="NCBIfam" id="NF006114">
    <property type="entry name" value="PRK08263.1"/>
    <property type="match status" value="1"/>
</dbReference>
<comment type="caution">
    <text evidence="5">The sequence shown here is derived from an EMBL/GenBank/DDBJ whole genome shotgun (WGS) entry which is preliminary data.</text>
</comment>
<dbReference type="PRINTS" id="PR00080">
    <property type="entry name" value="SDRFAMILY"/>
</dbReference>
<dbReference type="InterPro" id="IPR057326">
    <property type="entry name" value="KR_dom"/>
</dbReference>
<dbReference type="GO" id="GO:0016491">
    <property type="term" value="F:oxidoreductase activity"/>
    <property type="evidence" value="ECO:0007669"/>
    <property type="project" value="UniProtKB-KW"/>
</dbReference>
<dbReference type="EMBL" id="JAPDIA010000008">
    <property type="protein sequence ID" value="MDG0812823.1"/>
    <property type="molecule type" value="Genomic_DNA"/>
</dbReference>
<dbReference type="PANTHER" id="PTHR43976">
    <property type="entry name" value="SHORT CHAIN DEHYDROGENASE"/>
    <property type="match status" value="1"/>
</dbReference>
<protein>
    <submittedName>
        <fullName evidence="5">Oxidoreductase</fullName>
    </submittedName>
</protein>
<dbReference type="InterPro" id="IPR036291">
    <property type="entry name" value="NAD(P)-bd_dom_sf"/>
</dbReference>
<dbReference type="SUPFAM" id="SSF51735">
    <property type="entry name" value="NAD(P)-binding Rossmann-fold domains"/>
    <property type="match status" value="1"/>
</dbReference>